<proteinExistence type="predicted"/>
<reference evidence="2" key="1">
    <citation type="journal article" date="2019" name="Int. J. Syst. Evol. Microbiol.">
        <title>The Global Catalogue of Microorganisms (GCM) 10K type strain sequencing project: providing services to taxonomists for standard genome sequencing and annotation.</title>
        <authorList>
            <consortium name="The Broad Institute Genomics Platform"/>
            <consortium name="The Broad Institute Genome Sequencing Center for Infectious Disease"/>
            <person name="Wu L."/>
            <person name="Ma J."/>
        </authorList>
    </citation>
    <scope>NUCLEOTIDE SEQUENCE [LARGE SCALE GENOMIC DNA]</scope>
    <source>
        <strain evidence="2">CGMCC 4.7319</strain>
    </source>
</reference>
<comment type="caution">
    <text evidence="1">The sequence shown here is derived from an EMBL/GenBank/DDBJ whole genome shotgun (WGS) entry which is preliminary data.</text>
</comment>
<sequence length="96" mass="10082">MTVAQLGSRVSPQGLRQDGDWQPIIAGLDLDDGPHDFGADLNATTYEGPAGRWAGSALDCAALVYKRACRWDFPPGEAGVSLLMLAPTRAVGGDEP</sequence>
<accession>A0ABQ2HYB7</accession>
<keyword evidence="2" id="KW-1185">Reference proteome</keyword>
<dbReference type="Proteomes" id="UP000597656">
    <property type="component" value="Unassembled WGS sequence"/>
</dbReference>
<name>A0ABQ2HYB7_9PSEU</name>
<gene>
    <name evidence="1" type="ORF">GCM10011609_33550</name>
</gene>
<evidence type="ECO:0000313" key="1">
    <source>
        <dbReference type="EMBL" id="GGM93355.1"/>
    </source>
</evidence>
<organism evidence="1 2">
    <name type="scientific">Lentzea pudingi</name>
    <dbReference type="NCBI Taxonomy" id="1789439"/>
    <lineage>
        <taxon>Bacteria</taxon>
        <taxon>Bacillati</taxon>
        <taxon>Actinomycetota</taxon>
        <taxon>Actinomycetes</taxon>
        <taxon>Pseudonocardiales</taxon>
        <taxon>Pseudonocardiaceae</taxon>
        <taxon>Lentzea</taxon>
    </lineage>
</organism>
<protein>
    <submittedName>
        <fullName evidence="1">Uncharacterized protein</fullName>
    </submittedName>
</protein>
<evidence type="ECO:0000313" key="2">
    <source>
        <dbReference type="Proteomes" id="UP000597656"/>
    </source>
</evidence>
<dbReference type="EMBL" id="BMNC01000004">
    <property type="protein sequence ID" value="GGM93355.1"/>
    <property type="molecule type" value="Genomic_DNA"/>
</dbReference>